<feature type="domain" description="Ras-associating" evidence="3">
    <location>
        <begin position="188"/>
        <end position="282"/>
    </location>
</feature>
<evidence type="ECO:0000313" key="6">
    <source>
        <dbReference type="RefSeq" id="XP_038867908.1"/>
    </source>
</evidence>
<dbReference type="InterPro" id="IPR052227">
    <property type="entry name" value="Arf-Rho-GAP_ANK-PH_domain"/>
</dbReference>
<reference evidence="6" key="1">
    <citation type="submission" date="2025-08" db="UniProtKB">
        <authorList>
            <consortium name="RefSeq"/>
        </authorList>
    </citation>
    <scope>IDENTIFICATION</scope>
    <source>
        <tissue evidence="6">White muscle</tissue>
    </source>
</reference>
<dbReference type="PANTHER" id="PTHR45899">
    <property type="entry name" value="RHO GTPASE ACTIVATING PROTEIN AT 15B, ISOFORM C"/>
    <property type="match status" value="1"/>
</dbReference>
<dbReference type="SUPFAM" id="SSF54236">
    <property type="entry name" value="Ubiquitin-like"/>
    <property type="match status" value="1"/>
</dbReference>
<dbReference type="AlphaFoldDB" id="A0A8U1F1A8"/>
<dbReference type="InterPro" id="IPR008936">
    <property type="entry name" value="Rho_GTPase_activation_prot"/>
</dbReference>
<sequence length="605" mass="69437">MLHSLGHEGIYRKNGATSRIKLLMEEFRNDARNVKLRIGDNFIEDVTDVLKRFFREIDDPIFMADLHQLWKEAVRTAKDKNQRLDRYKEIIRSLPKINRTTLAALISHLYRVQKCADLNQMCTKNLSLLFAPSLFQTDGKGEHEVKIVEDLIDNYLYVFDIDEEQRTQIELELSLITTWKDTQLSQAGDLIIEVYLEKKMADCCITLKVSPTMGAEELTNQVLYMRNIPAGEKDVWLTFETIEEGQLERPLHPKEKVLEQALQWCKMADPSSAYLVVKRVPKGEGINILTAYESEIMKMGVLKCREEPPKLLHGKVFQEHTFQIKDHKLLLLKDKKSVKPEKEWPLKSMKIYMGIRKKLKPPTRWGFTLMMEKQQLYLCCFCESDLWDWVTNFLKAQNDDPRPPVLRRHSSSDISKQKFGTMPLVPIRGDGHESNSTMLSANQTLRKLHARRTLSMFFPMKVQQDSFEEHPEPEPPEPPEPLYEEVGDFGLQVLKSLETSFLSNNTSETQEVPDKPLSLILGPRKTGSLDRMIGPNPVHSLGLGGEGLLPPAGSLDTLVLGGGGDLQEFPHPAPRRRQQHRPCTPSQELLLQELSSVFTKKTENE</sequence>
<feature type="compositionally biased region" description="Low complexity" evidence="2">
    <location>
        <begin position="586"/>
        <end position="596"/>
    </location>
</feature>
<evidence type="ECO:0000259" key="3">
    <source>
        <dbReference type="PROSITE" id="PS50200"/>
    </source>
</evidence>
<dbReference type="RefSeq" id="XP_038867908.1">
    <property type="nucleotide sequence ID" value="XM_039011980.1"/>
</dbReference>
<dbReference type="PROSITE" id="PS50200">
    <property type="entry name" value="RA"/>
    <property type="match status" value="1"/>
</dbReference>
<dbReference type="KEGG" id="snh:120062175"/>
<dbReference type="Pfam" id="PF00788">
    <property type="entry name" value="RA"/>
    <property type="match status" value="1"/>
</dbReference>
<accession>A0A8U1F1A8</accession>
<dbReference type="PROSITE" id="PS50238">
    <property type="entry name" value="RHOGAP"/>
    <property type="match status" value="1"/>
</dbReference>
<evidence type="ECO:0000256" key="2">
    <source>
        <dbReference type="SAM" id="MobiDB-lite"/>
    </source>
</evidence>
<dbReference type="SUPFAM" id="SSF48350">
    <property type="entry name" value="GTPase activation domain, GAP"/>
    <property type="match status" value="1"/>
</dbReference>
<dbReference type="InterPro" id="IPR000159">
    <property type="entry name" value="RA_dom"/>
</dbReference>
<dbReference type="InterPro" id="IPR011993">
    <property type="entry name" value="PH-like_dom_sf"/>
</dbReference>
<dbReference type="Proteomes" id="UP000808372">
    <property type="component" value="Chromosome 17"/>
</dbReference>
<dbReference type="Pfam" id="PF00620">
    <property type="entry name" value="RhoGAP"/>
    <property type="match status" value="1"/>
</dbReference>
<dbReference type="SMART" id="SM00233">
    <property type="entry name" value="PH"/>
    <property type="match status" value="1"/>
</dbReference>
<dbReference type="GO" id="GO:0005547">
    <property type="term" value="F:phosphatidylinositol-3,4,5-trisphosphate binding"/>
    <property type="evidence" value="ECO:0007669"/>
    <property type="project" value="TreeGrafter"/>
</dbReference>
<dbReference type="Gene3D" id="2.30.29.30">
    <property type="entry name" value="Pleckstrin-homology domain (PH domain)/Phosphotyrosine-binding domain (PTB)"/>
    <property type="match status" value="1"/>
</dbReference>
<dbReference type="InterPro" id="IPR001849">
    <property type="entry name" value="PH_domain"/>
</dbReference>
<evidence type="ECO:0000313" key="5">
    <source>
        <dbReference type="Proteomes" id="UP000808372"/>
    </source>
</evidence>
<name>A0A8U1F1A8_SALNM</name>
<dbReference type="GO" id="GO:0005737">
    <property type="term" value="C:cytoplasm"/>
    <property type="evidence" value="ECO:0007669"/>
    <property type="project" value="TreeGrafter"/>
</dbReference>
<proteinExistence type="predicted"/>
<dbReference type="SMART" id="SM00324">
    <property type="entry name" value="RhoGAP"/>
    <property type="match status" value="1"/>
</dbReference>
<dbReference type="InterPro" id="IPR029071">
    <property type="entry name" value="Ubiquitin-like_domsf"/>
</dbReference>
<dbReference type="InterPro" id="IPR000198">
    <property type="entry name" value="RhoGAP_dom"/>
</dbReference>
<dbReference type="GeneID" id="120062175"/>
<dbReference type="PANTHER" id="PTHR45899:SF4">
    <property type="entry name" value="ARF-GAP WITH RHO-GAP DOMAIN, ANK REPEAT AND PH DOMAIN-CONTAINING PROTEIN 3"/>
    <property type="match status" value="1"/>
</dbReference>
<gene>
    <name evidence="6" type="primary">LOC120062175</name>
</gene>
<evidence type="ECO:0000256" key="1">
    <source>
        <dbReference type="ARBA" id="ARBA00022468"/>
    </source>
</evidence>
<dbReference type="GO" id="GO:0005096">
    <property type="term" value="F:GTPase activator activity"/>
    <property type="evidence" value="ECO:0007669"/>
    <property type="project" value="UniProtKB-KW"/>
</dbReference>
<dbReference type="Gene3D" id="3.10.20.90">
    <property type="entry name" value="Phosphatidylinositol 3-kinase Catalytic Subunit, Chain A, domain 1"/>
    <property type="match status" value="1"/>
</dbReference>
<protein>
    <submittedName>
        <fullName evidence="6">Arf-GAP with Rho-GAP domain, ANK repeat and PH domain-containing protein 3-like</fullName>
    </submittedName>
</protein>
<dbReference type="Gene3D" id="1.10.555.10">
    <property type="entry name" value="Rho GTPase activation protein"/>
    <property type="match status" value="1"/>
</dbReference>
<evidence type="ECO:0000259" key="4">
    <source>
        <dbReference type="PROSITE" id="PS50238"/>
    </source>
</evidence>
<keyword evidence="5" id="KW-1185">Reference proteome</keyword>
<organism evidence="5 6">
    <name type="scientific">Salvelinus namaycush</name>
    <name type="common">Lake trout</name>
    <name type="synonym">Salmo namaycush</name>
    <dbReference type="NCBI Taxonomy" id="8040"/>
    <lineage>
        <taxon>Eukaryota</taxon>
        <taxon>Metazoa</taxon>
        <taxon>Chordata</taxon>
        <taxon>Craniata</taxon>
        <taxon>Vertebrata</taxon>
        <taxon>Euteleostomi</taxon>
        <taxon>Actinopterygii</taxon>
        <taxon>Neopterygii</taxon>
        <taxon>Teleostei</taxon>
        <taxon>Protacanthopterygii</taxon>
        <taxon>Salmoniformes</taxon>
        <taxon>Salmonidae</taxon>
        <taxon>Salmoninae</taxon>
        <taxon>Salvelinus</taxon>
    </lineage>
</organism>
<keyword evidence="1" id="KW-0343">GTPase activation</keyword>
<feature type="domain" description="Rho-GAP" evidence="4">
    <location>
        <begin position="1"/>
        <end position="159"/>
    </location>
</feature>
<dbReference type="GO" id="GO:0007165">
    <property type="term" value="P:signal transduction"/>
    <property type="evidence" value="ECO:0007669"/>
    <property type="project" value="InterPro"/>
</dbReference>
<feature type="region of interest" description="Disordered" evidence="2">
    <location>
        <begin position="561"/>
        <end position="605"/>
    </location>
</feature>
<dbReference type="SUPFAM" id="SSF50729">
    <property type="entry name" value="PH domain-like"/>
    <property type="match status" value="1"/>
</dbReference>